<evidence type="ECO:0000313" key="3">
    <source>
        <dbReference type="EMBL" id="KRQ17401.1"/>
    </source>
</evidence>
<dbReference type="RefSeq" id="WP_057741111.1">
    <property type="nucleotide sequence ID" value="NZ_LJYG01000013.1"/>
</dbReference>
<comment type="similarity">
    <text evidence="1">Belongs to the NifZ family.</text>
</comment>
<comment type="caution">
    <text evidence="3">The sequence shown here is derived from an EMBL/GenBank/DDBJ whole genome shotgun (WGS) entry which is preliminary data.</text>
</comment>
<dbReference type="Pfam" id="PF04319">
    <property type="entry name" value="NifZ"/>
    <property type="match status" value="1"/>
</dbReference>
<accession>A0A0R3E5F6</accession>
<gene>
    <name evidence="3" type="ORF">AOQ71_02140</name>
</gene>
<dbReference type="AlphaFoldDB" id="A0A0R3E5F6"/>
<dbReference type="Proteomes" id="UP000051936">
    <property type="component" value="Unassembled WGS sequence"/>
</dbReference>
<reference evidence="3 4" key="1">
    <citation type="submission" date="2015-09" db="EMBL/GenBank/DDBJ databases">
        <title>Draft Genome Sequence of Bradyrhizobium manausense Strain BR 3351T, a Novel Symbiotic Nitrogen-Fixing Alphaproteobacterium Isolated from Brazilian Amazon Rain Forest.</title>
        <authorList>
            <person name="De Araujo J.L."/>
            <person name="Zilli J.E."/>
        </authorList>
    </citation>
    <scope>NUCLEOTIDE SEQUENCE [LARGE SCALE GENOMIC DNA]</scope>
    <source>
        <strain evidence="3 4">BR3351</strain>
    </source>
</reference>
<keyword evidence="4" id="KW-1185">Reference proteome</keyword>
<organism evidence="3 4">
    <name type="scientific">Bradyrhizobium manausense</name>
    <dbReference type="NCBI Taxonomy" id="989370"/>
    <lineage>
        <taxon>Bacteria</taxon>
        <taxon>Pseudomonadati</taxon>
        <taxon>Pseudomonadota</taxon>
        <taxon>Alphaproteobacteria</taxon>
        <taxon>Hyphomicrobiales</taxon>
        <taxon>Nitrobacteraceae</taxon>
        <taxon>Bradyrhizobium</taxon>
    </lineage>
</organism>
<protein>
    <submittedName>
        <fullName evidence="3">Nitrogen fixation protein NifZ</fullName>
    </submittedName>
</protein>
<evidence type="ECO:0000256" key="1">
    <source>
        <dbReference type="ARBA" id="ARBA00008027"/>
    </source>
</evidence>
<sequence>MIKAKPPKFQRGQRVKALFDLVNDGSLPDAPAEGRLVRLGDIGKIVQVGRHTDANLPIYLVEFGEKVVVGCLEREIGLISGVDR</sequence>
<dbReference type="GO" id="GO:0009399">
    <property type="term" value="P:nitrogen fixation"/>
    <property type="evidence" value="ECO:0007669"/>
    <property type="project" value="InterPro"/>
</dbReference>
<keyword evidence="2" id="KW-0535">Nitrogen fixation</keyword>
<dbReference type="STRING" id="989370.AOQ71_02140"/>
<dbReference type="EMBL" id="LJYG01000013">
    <property type="protein sequence ID" value="KRQ17401.1"/>
    <property type="molecule type" value="Genomic_DNA"/>
</dbReference>
<evidence type="ECO:0000256" key="2">
    <source>
        <dbReference type="ARBA" id="ARBA00023231"/>
    </source>
</evidence>
<name>A0A0R3E5F6_9BRAD</name>
<dbReference type="InterPro" id="IPR007415">
    <property type="entry name" value="Nitrogenase_MoFe_mat_NifZ"/>
</dbReference>
<proteinExistence type="inferred from homology"/>
<dbReference type="OrthoDB" id="5297316at2"/>
<evidence type="ECO:0000313" key="4">
    <source>
        <dbReference type="Proteomes" id="UP000051936"/>
    </source>
</evidence>